<sequence length="207" mass="22783">MTDGDIHSMVIASDYRVPDPGRVWPLLERNKSALSDIGAHHVLVYTSTHDYGRVLVMIGVHSREPIVELLRSRVFFNWFDEAGVEDIPAVFAGEIVDRFIPAPSSSPAVPGVVVAAIASVDDVPALIAGVDSAMDRFTAAGIRKTWIFQAFDDNHEVLILQEFPDEESARRWIEHPDAAAEWMAGAGVGPYPPLFVGQFTDIMRIES</sequence>
<keyword evidence="2" id="KW-0274">FAD</keyword>
<reference evidence="3 5" key="1">
    <citation type="submission" date="2015-03" db="EMBL/GenBank/DDBJ databases">
        <authorList>
            <person name="Urmite Genomes"/>
        </authorList>
    </citation>
    <scope>NUCLEOTIDE SEQUENCE [LARGE SCALE GENOMIC DNA]</scope>
    <source>
        <strain evidence="3 5">CSUR P1491</strain>
    </source>
</reference>
<keyword evidence="1" id="KW-0285">Flavoprotein</keyword>
<evidence type="ECO:0000313" key="5">
    <source>
        <dbReference type="Proteomes" id="UP000199251"/>
    </source>
</evidence>
<dbReference type="Proteomes" id="UP001055171">
    <property type="component" value="Chromosome"/>
</dbReference>
<dbReference type="EMBL" id="CP092423">
    <property type="protein sequence ID" value="ULP41742.1"/>
    <property type="molecule type" value="Genomic_DNA"/>
</dbReference>
<evidence type="ECO:0000313" key="4">
    <source>
        <dbReference type="EMBL" id="ULP41742.1"/>
    </source>
</evidence>
<dbReference type="OrthoDB" id="4761217at2"/>
<proteinExistence type="predicted"/>
<evidence type="ECO:0000313" key="6">
    <source>
        <dbReference type="Proteomes" id="UP001055171"/>
    </source>
</evidence>
<dbReference type="GO" id="GO:0050660">
    <property type="term" value="F:flavin adenine dinucleotide binding"/>
    <property type="evidence" value="ECO:0007669"/>
    <property type="project" value="InterPro"/>
</dbReference>
<evidence type="ECO:0000256" key="1">
    <source>
        <dbReference type="ARBA" id="ARBA00022630"/>
    </source>
</evidence>
<evidence type="ECO:0000313" key="3">
    <source>
        <dbReference type="EMBL" id="CQD20605.1"/>
    </source>
</evidence>
<keyword evidence="4" id="KW-0436">Ligase</keyword>
<keyword evidence="6" id="KW-1185">Reference proteome</keyword>
<dbReference type="InterPro" id="IPR016164">
    <property type="entry name" value="FAD-linked_Oxase-like_C"/>
</dbReference>
<organism evidence="3 5">
    <name type="scientific">Mycobacterium lentiflavum</name>
    <dbReference type="NCBI Taxonomy" id="141349"/>
    <lineage>
        <taxon>Bacteria</taxon>
        <taxon>Bacillati</taxon>
        <taxon>Actinomycetota</taxon>
        <taxon>Actinomycetes</taxon>
        <taxon>Mycobacteriales</taxon>
        <taxon>Mycobacteriaceae</taxon>
        <taxon>Mycobacterium</taxon>
        <taxon>Mycobacterium simiae complex</taxon>
    </lineage>
</organism>
<protein>
    <submittedName>
        <fullName evidence="3">Acyl-CoA dehydrogenase</fullName>
    </submittedName>
    <submittedName>
        <fullName evidence="4">Fatty-acid--CoA ligase</fullName>
    </submittedName>
</protein>
<evidence type="ECO:0000256" key="2">
    <source>
        <dbReference type="ARBA" id="ARBA00022827"/>
    </source>
</evidence>
<dbReference type="Proteomes" id="UP000199251">
    <property type="component" value="Unassembled WGS sequence"/>
</dbReference>
<dbReference type="SUPFAM" id="SSF55103">
    <property type="entry name" value="FAD-linked oxidases, C-terminal domain"/>
    <property type="match status" value="1"/>
</dbReference>
<dbReference type="RefSeq" id="WP_090606439.1">
    <property type="nucleotide sequence ID" value="NZ_CP092423.2"/>
</dbReference>
<dbReference type="EMBL" id="CTEE01000001">
    <property type="protein sequence ID" value="CQD20605.1"/>
    <property type="molecule type" value="Genomic_DNA"/>
</dbReference>
<dbReference type="GO" id="GO:0016874">
    <property type="term" value="F:ligase activity"/>
    <property type="evidence" value="ECO:0007669"/>
    <property type="project" value="UniProtKB-KW"/>
</dbReference>
<accession>A0A0E3WDM7</accession>
<dbReference type="STRING" id="141349.BN1232_04980"/>
<gene>
    <name evidence="3" type="ORF">BN1232_04980</name>
    <name evidence="4" type="ORF">MJO58_23385</name>
</gene>
<reference evidence="4" key="2">
    <citation type="submission" date="2022-08" db="EMBL/GenBank/DDBJ databases">
        <title>Complete genome sequence of 14 non-tuberculosis mycobacteria type-strains.</title>
        <authorList>
            <person name="Igarashi Y."/>
            <person name="Osugi A."/>
            <person name="Mitarai S."/>
        </authorList>
    </citation>
    <scope>NUCLEOTIDE SEQUENCE</scope>
    <source>
        <strain evidence="4">ATCC 51985</strain>
    </source>
</reference>
<dbReference type="AlphaFoldDB" id="A0A0E3WDM7"/>
<name>A0A0E3WDM7_MYCLN</name>